<dbReference type="EMBL" id="CP117466">
    <property type="protein sequence ID" value="WDA11367.1"/>
    <property type="molecule type" value="Genomic_DNA"/>
</dbReference>
<organism evidence="2 3">
    <name type="scientific">Paracoccus marcusii</name>
    <dbReference type="NCBI Taxonomy" id="59779"/>
    <lineage>
        <taxon>Bacteria</taxon>
        <taxon>Pseudomonadati</taxon>
        <taxon>Pseudomonadota</taxon>
        <taxon>Alphaproteobacteria</taxon>
        <taxon>Rhodobacterales</taxon>
        <taxon>Paracoccaceae</taxon>
        <taxon>Paracoccus</taxon>
    </lineage>
</organism>
<evidence type="ECO:0000313" key="3">
    <source>
        <dbReference type="Proteomes" id="UP001216899"/>
    </source>
</evidence>
<accession>A0ABY7UNE5</accession>
<sequence length="54" mass="5663">MIVIAAVIIGAILGWRRAGQLGGTRADRIQYAVAFALGLAMIGVVATIIVHRMS</sequence>
<evidence type="ECO:0008006" key="4">
    <source>
        <dbReference type="Google" id="ProtNLM"/>
    </source>
</evidence>
<dbReference type="GeneID" id="97048677"/>
<keyword evidence="1" id="KW-1133">Transmembrane helix</keyword>
<reference evidence="2 3" key="1">
    <citation type="submission" date="2023-02" db="EMBL/GenBank/DDBJ databases">
        <title>Whole genome sequenc of Paracoccus marcusii MBLB0836.</title>
        <authorList>
            <person name="Seo M.-J."/>
            <person name="Cho E.-S."/>
            <person name="Hwang C.Y."/>
        </authorList>
    </citation>
    <scope>NUCLEOTIDE SEQUENCE [LARGE SCALE GENOMIC DNA]</scope>
    <source>
        <strain evidence="2 3">MBLB0836</strain>
    </source>
</reference>
<keyword evidence="3" id="KW-1185">Reference proteome</keyword>
<gene>
    <name evidence="2" type="ORF">PRL19_08540</name>
</gene>
<protein>
    <recommendedName>
        <fullName evidence="4">Apolipoprotein acyltransferase</fullName>
    </recommendedName>
</protein>
<evidence type="ECO:0000256" key="1">
    <source>
        <dbReference type="SAM" id="Phobius"/>
    </source>
</evidence>
<keyword evidence="1" id="KW-0472">Membrane</keyword>
<keyword evidence="1" id="KW-0812">Transmembrane</keyword>
<proteinExistence type="predicted"/>
<evidence type="ECO:0000313" key="2">
    <source>
        <dbReference type="EMBL" id="WDA11367.1"/>
    </source>
</evidence>
<dbReference type="Proteomes" id="UP001216899">
    <property type="component" value="Chromosome"/>
</dbReference>
<dbReference type="RefSeq" id="WP_164871398.1">
    <property type="nucleotide sequence ID" value="NZ_CANMMQ010000016.1"/>
</dbReference>
<name>A0ABY7UNE5_9RHOB</name>
<feature type="transmembrane region" description="Helical" evidence="1">
    <location>
        <begin position="28"/>
        <end position="50"/>
    </location>
</feature>